<keyword evidence="3" id="KW-1185">Reference proteome</keyword>
<evidence type="ECO:0000313" key="3">
    <source>
        <dbReference type="Proteomes" id="UP000092666"/>
    </source>
</evidence>
<accession>A0A1B9GWJ5</accession>
<dbReference type="Proteomes" id="UP000092666">
    <property type="component" value="Unassembled WGS sequence"/>
</dbReference>
<name>A0A1B9GWJ5_9TREE</name>
<organism evidence="2 3">
    <name type="scientific">Kwoniella heveanensis BCC8398</name>
    <dbReference type="NCBI Taxonomy" id="1296120"/>
    <lineage>
        <taxon>Eukaryota</taxon>
        <taxon>Fungi</taxon>
        <taxon>Dikarya</taxon>
        <taxon>Basidiomycota</taxon>
        <taxon>Agaricomycotina</taxon>
        <taxon>Tremellomycetes</taxon>
        <taxon>Tremellales</taxon>
        <taxon>Cryptococcaceae</taxon>
        <taxon>Kwoniella</taxon>
    </lineage>
</organism>
<feature type="region of interest" description="Disordered" evidence="1">
    <location>
        <begin position="405"/>
        <end position="425"/>
    </location>
</feature>
<feature type="region of interest" description="Disordered" evidence="1">
    <location>
        <begin position="39"/>
        <end position="86"/>
    </location>
</feature>
<proteinExistence type="predicted"/>
<sequence length="442" mass="50570">MVRRLELLHAEEASDDGRVEDLADLYGFEVAAEARIVTRGRSQRRRAGGRSGGPLLVDFKRKSGSQSQSQSHDHQPNSTDTEPEANSTAGRFMENLEIIRIGAYDNSDWYTWIDDLVYHKVNPLPWYRMPKNAVENELDPDNLESEHEFERRMKRRKKNPRVRMYDRQVAAHPHKWGLIYPLLELIRFRNPLSTDTTSLTPMVICQRTSGGPMTLGSLPLTDTKKYFKDIDPDAGIPAHKVYLHVEMSNHESPLTPYCPIVPGASNFWFVDYDEEHMSSETLALHRKEDLYHLSVFQESFIEFSESKFGNINTTLVVYNLIPSRHAQELKESINKNGQRMKTSIKALCSRKSPWMDDLSKTAKPKRFGPSNMYQISLSRGIELMSYEVGGLRVLFKNFSAEDGDEECPACKGDEPPAKQDNQGLDDDWIETAVKEMVRGLLN</sequence>
<protein>
    <submittedName>
        <fullName evidence="2">Uncharacterized protein</fullName>
    </submittedName>
</protein>
<reference evidence="2 3" key="1">
    <citation type="submission" date="2013-07" db="EMBL/GenBank/DDBJ databases">
        <title>The Genome Sequence of Cryptococcus heveanensis BCC8398.</title>
        <authorList>
            <consortium name="The Broad Institute Genome Sequencing Platform"/>
            <person name="Cuomo C."/>
            <person name="Litvintseva A."/>
            <person name="Chen Y."/>
            <person name="Heitman J."/>
            <person name="Sun S."/>
            <person name="Springer D."/>
            <person name="Dromer F."/>
            <person name="Young S.K."/>
            <person name="Zeng Q."/>
            <person name="Gargeya S."/>
            <person name="Fitzgerald M."/>
            <person name="Abouelleil A."/>
            <person name="Alvarado L."/>
            <person name="Berlin A.M."/>
            <person name="Chapman S.B."/>
            <person name="Dewar J."/>
            <person name="Goldberg J."/>
            <person name="Griggs A."/>
            <person name="Gujja S."/>
            <person name="Hansen M."/>
            <person name="Howarth C."/>
            <person name="Imamovic A."/>
            <person name="Larimer J."/>
            <person name="McCowan C."/>
            <person name="Murphy C."/>
            <person name="Pearson M."/>
            <person name="Priest M."/>
            <person name="Roberts A."/>
            <person name="Saif S."/>
            <person name="Shea T."/>
            <person name="Sykes S."/>
            <person name="Wortman J."/>
            <person name="Nusbaum C."/>
            <person name="Birren B."/>
        </authorList>
    </citation>
    <scope>NUCLEOTIDE SEQUENCE [LARGE SCALE GENOMIC DNA]</scope>
    <source>
        <strain evidence="2 3">BCC8398</strain>
    </source>
</reference>
<dbReference type="AlphaFoldDB" id="A0A1B9GWJ5"/>
<feature type="compositionally biased region" description="Polar residues" evidence="1">
    <location>
        <begin position="76"/>
        <end position="86"/>
    </location>
</feature>
<reference evidence="3" key="2">
    <citation type="submission" date="2013-12" db="EMBL/GenBank/DDBJ databases">
        <title>Evolution of pathogenesis and genome organization in the Tremellales.</title>
        <authorList>
            <person name="Cuomo C."/>
            <person name="Litvintseva A."/>
            <person name="Heitman J."/>
            <person name="Chen Y."/>
            <person name="Sun S."/>
            <person name="Springer D."/>
            <person name="Dromer F."/>
            <person name="Young S."/>
            <person name="Zeng Q."/>
            <person name="Chapman S."/>
            <person name="Gujja S."/>
            <person name="Saif S."/>
            <person name="Birren B."/>
        </authorList>
    </citation>
    <scope>NUCLEOTIDE SEQUENCE [LARGE SCALE GENOMIC DNA]</scope>
    <source>
        <strain evidence="3">BCC8398</strain>
    </source>
</reference>
<gene>
    <name evidence="2" type="ORF">I316_02821</name>
</gene>
<evidence type="ECO:0000256" key="1">
    <source>
        <dbReference type="SAM" id="MobiDB-lite"/>
    </source>
</evidence>
<dbReference type="EMBL" id="KI669499">
    <property type="protein sequence ID" value="OCF35275.1"/>
    <property type="molecule type" value="Genomic_DNA"/>
</dbReference>
<evidence type="ECO:0000313" key="2">
    <source>
        <dbReference type="EMBL" id="OCF35275.1"/>
    </source>
</evidence>